<organism evidence="3 4">
    <name type="scientific">Rubellicoccus peritrichatus</name>
    <dbReference type="NCBI Taxonomy" id="3080537"/>
    <lineage>
        <taxon>Bacteria</taxon>
        <taxon>Pseudomonadati</taxon>
        <taxon>Verrucomicrobiota</taxon>
        <taxon>Opitutia</taxon>
        <taxon>Puniceicoccales</taxon>
        <taxon>Cerasicoccaceae</taxon>
        <taxon>Rubellicoccus</taxon>
    </lineage>
</organism>
<dbReference type="PROSITE" id="PS00409">
    <property type="entry name" value="PROKAR_NTER_METHYL"/>
    <property type="match status" value="1"/>
</dbReference>
<keyword evidence="2" id="KW-0812">Transmembrane</keyword>
<dbReference type="InterPro" id="IPR045584">
    <property type="entry name" value="Pilin-like"/>
</dbReference>
<dbReference type="NCBIfam" id="TIGR02532">
    <property type="entry name" value="IV_pilin_GFxxxE"/>
    <property type="match status" value="1"/>
</dbReference>
<evidence type="ECO:0000313" key="3">
    <source>
        <dbReference type="EMBL" id="WOO41786.1"/>
    </source>
</evidence>
<dbReference type="Proteomes" id="UP001304300">
    <property type="component" value="Chromosome"/>
</dbReference>
<dbReference type="InterPro" id="IPR000983">
    <property type="entry name" value="Bac_GSPG_pilin"/>
</dbReference>
<dbReference type="Gene3D" id="3.30.700.10">
    <property type="entry name" value="Glycoprotein, Type 4 Pilin"/>
    <property type="match status" value="1"/>
</dbReference>
<sequence length="239" mass="26464">MNTRKDMTPTSERWKRGFTLVELLVSFGIIAILAAILIPTVGSVRTSANLSDSQSRIRQILTATHLFSLDHSGHMPKVATDQEYPDGDFFFLMESNGVADLESSALLPYLEDTDIFFAKGDDGLKEDGSPGRNFSYSFNFLINKGILPEGGSGPTDFDKALGTVQYQTVLEPSKKIMVFEEEAPNDAFCVWFMDSDRLTDRYAGKGPVGFVDGHVEVLEPDVVFGNAEYGEFVQQSDQY</sequence>
<dbReference type="Pfam" id="PF07963">
    <property type="entry name" value="N_methyl"/>
    <property type="match status" value="1"/>
</dbReference>
<dbReference type="GO" id="GO:0015628">
    <property type="term" value="P:protein secretion by the type II secretion system"/>
    <property type="evidence" value="ECO:0007669"/>
    <property type="project" value="InterPro"/>
</dbReference>
<proteinExistence type="predicted"/>
<dbReference type="InterPro" id="IPR012902">
    <property type="entry name" value="N_methyl_site"/>
</dbReference>
<feature type="transmembrane region" description="Helical" evidence="2">
    <location>
        <begin position="20"/>
        <end position="41"/>
    </location>
</feature>
<keyword evidence="4" id="KW-1185">Reference proteome</keyword>
<evidence type="ECO:0000256" key="1">
    <source>
        <dbReference type="ARBA" id="ARBA00022481"/>
    </source>
</evidence>
<dbReference type="KEGG" id="puo:RZN69_01705"/>
<keyword evidence="2" id="KW-0472">Membrane</keyword>
<dbReference type="GO" id="GO:0015627">
    <property type="term" value="C:type II protein secretion system complex"/>
    <property type="evidence" value="ECO:0007669"/>
    <property type="project" value="InterPro"/>
</dbReference>
<protein>
    <submittedName>
        <fullName evidence="3">Prepilin-type N-terminal cleavage/methylation domain-containing protein</fullName>
    </submittedName>
</protein>
<accession>A0AAQ3LAE0</accession>
<keyword evidence="2" id="KW-1133">Transmembrane helix</keyword>
<name>A0AAQ3LAE0_9BACT</name>
<dbReference type="PRINTS" id="PR00813">
    <property type="entry name" value="BCTERIALGSPG"/>
</dbReference>
<dbReference type="SUPFAM" id="SSF54523">
    <property type="entry name" value="Pili subunits"/>
    <property type="match status" value="1"/>
</dbReference>
<dbReference type="RefSeq" id="WP_317834270.1">
    <property type="nucleotide sequence ID" value="NZ_CP136920.1"/>
</dbReference>
<gene>
    <name evidence="3" type="ORF">RZN69_01705</name>
</gene>
<evidence type="ECO:0000256" key="2">
    <source>
        <dbReference type="SAM" id="Phobius"/>
    </source>
</evidence>
<dbReference type="PANTHER" id="PTHR30093">
    <property type="entry name" value="GENERAL SECRETION PATHWAY PROTEIN G"/>
    <property type="match status" value="1"/>
</dbReference>
<reference evidence="3 4" key="1">
    <citation type="submission" date="2023-10" db="EMBL/GenBank/DDBJ databases">
        <title>Rubellicoccus peritrichatus gen. nov., sp. nov., isolated from an algae of coral reef tank.</title>
        <authorList>
            <person name="Luo J."/>
        </authorList>
    </citation>
    <scope>NUCLEOTIDE SEQUENCE [LARGE SCALE GENOMIC DNA]</scope>
    <source>
        <strain evidence="3 4">CR14</strain>
    </source>
</reference>
<dbReference type="AlphaFoldDB" id="A0AAQ3LAE0"/>
<keyword evidence="1" id="KW-0488">Methylation</keyword>
<evidence type="ECO:0000313" key="4">
    <source>
        <dbReference type="Proteomes" id="UP001304300"/>
    </source>
</evidence>
<dbReference type="EMBL" id="CP136920">
    <property type="protein sequence ID" value="WOO41786.1"/>
    <property type="molecule type" value="Genomic_DNA"/>
</dbReference>